<keyword evidence="2" id="KW-1185">Reference proteome</keyword>
<organism evidence="1 2">
    <name type="scientific">Paxillus rubicundulus Ve08.2h10</name>
    <dbReference type="NCBI Taxonomy" id="930991"/>
    <lineage>
        <taxon>Eukaryota</taxon>
        <taxon>Fungi</taxon>
        <taxon>Dikarya</taxon>
        <taxon>Basidiomycota</taxon>
        <taxon>Agaricomycotina</taxon>
        <taxon>Agaricomycetes</taxon>
        <taxon>Agaricomycetidae</taxon>
        <taxon>Boletales</taxon>
        <taxon>Paxilineae</taxon>
        <taxon>Paxillaceae</taxon>
        <taxon>Paxillus</taxon>
    </lineage>
</organism>
<dbReference type="InParanoid" id="A0A0D0DPC1"/>
<dbReference type="Proteomes" id="UP000054538">
    <property type="component" value="Unassembled WGS sequence"/>
</dbReference>
<dbReference type="HOGENOM" id="CLU_2622708_0_0_1"/>
<dbReference type="AlphaFoldDB" id="A0A0D0DPC1"/>
<protein>
    <submittedName>
        <fullName evidence="1">Unplaced genomic scaffold scaffold_1123, whole genome shotgun sequence</fullName>
    </submittedName>
</protein>
<dbReference type="EMBL" id="KN825945">
    <property type="protein sequence ID" value="KIK80750.1"/>
    <property type="molecule type" value="Genomic_DNA"/>
</dbReference>
<proteinExistence type="predicted"/>
<evidence type="ECO:0000313" key="1">
    <source>
        <dbReference type="EMBL" id="KIK80750.1"/>
    </source>
</evidence>
<gene>
    <name evidence="1" type="ORF">PAXRUDRAFT_833351</name>
</gene>
<name>A0A0D0DPC1_9AGAM</name>
<reference evidence="1 2" key="1">
    <citation type="submission" date="2014-04" db="EMBL/GenBank/DDBJ databases">
        <authorList>
            <consortium name="DOE Joint Genome Institute"/>
            <person name="Kuo A."/>
            <person name="Kohler A."/>
            <person name="Jargeat P."/>
            <person name="Nagy L.G."/>
            <person name="Floudas D."/>
            <person name="Copeland A."/>
            <person name="Barry K.W."/>
            <person name="Cichocki N."/>
            <person name="Veneault-Fourrey C."/>
            <person name="LaButti K."/>
            <person name="Lindquist E.A."/>
            <person name="Lipzen A."/>
            <person name="Lundell T."/>
            <person name="Morin E."/>
            <person name="Murat C."/>
            <person name="Sun H."/>
            <person name="Tunlid A."/>
            <person name="Henrissat B."/>
            <person name="Grigoriev I.V."/>
            <person name="Hibbett D.S."/>
            <person name="Martin F."/>
            <person name="Nordberg H.P."/>
            <person name="Cantor M.N."/>
            <person name="Hua S.X."/>
        </authorList>
    </citation>
    <scope>NUCLEOTIDE SEQUENCE [LARGE SCALE GENOMIC DNA]</scope>
    <source>
        <strain evidence="1 2">Ve08.2h10</strain>
    </source>
</reference>
<reference evidence="2" key="2">
    <citation type="submission" date="2015-01" db="EMBL/GenBank/DDBJ databases">
        <title>Evolutionary Origins and Diversification of the Mycorrhizal Mutualists.</title>
        <authorList>
            <consortium name="DOE Joint Genome Institute"/>
            <consortium name="Mycorrhizal Genomics Consortium"/>
            <person name="Kohler A."/>
            <person name="Kuo A."/>
            <person name="Nagy L.G."/>
            <person name="Floudas D."/>
            <person name="Copeland A."/>
            <person name="Barry K.W."/>
            <person name="Cichocki N."/>
            <person name="Veneault-Fourrey C."/>
            <person name="LaButti K."/>
            <person name="Lindquist E.A."/>
            <person name="Lipzen A."/>
            <person name="Lundell T."/>
            <person name="Morin E."/>
            <person name="Murat C."/>
            <person name="Riley R."/>
            <person name="Ohm R."/>
            <person name="Sun H."/>
            <person name="Tunlid A."/>
            <person name="Henrissat B."/>
            <person name="Grigoriev I.V."/>
            <person name="Hibbett D.S."/>
            <person name="Martin F."/>
        </authorList>
    </citation>
    <scope>NUCLEOTIDE SEQUENCE [LARGE SCALE GENOMIC DNA]</scope>
    <source>
        <strain evidence="2">Ve08.2h10</strain>
    </source>
</reference>
<accession>A0A0D0DPC1</accession>
<evidence type="ECO:0000313" key="2">
    <source>
        <dbReference type="Proteomes" id="UP000054538"/>
    </source>
</evidence>
<sequence>MRPALLSAMWGVGWGRWEGCIKVHDGCSYESSCYLQIKIKIKHLWVIACQCDQVEFLAMTIIEYVGSMLASRDAGLCG</sequence>